<keyword evidence="5" id="KW-1003">Cell membrane</keyword>
<dbReference type="InterPro" id="IPR052522">
    <property type="entry name" value="ABC-2_transport_permease"/>
</dbReference>
<evidence type="ECO:0000256" key="3">
    <source>
        <dbReference type="ARBA" id="ARBA00022989"/>
    </source>
</evidence>
<dbReference type="InterPro" id="IPR000412">
    <property type="entry name" value="ABC_2_transport"/>
</dbReference>
<evidence type="ECO:0000313" key="7">
    <source>
        <dbReference type="EMBL" id="EPC05702.1"/>
    </source>
</evidence>
<organism evidence="7 8">
    <name type="scientific">Bilophila wadsworthia (strain 3_1_6)</name>
    <dbReference type="NCBI Taxonomy" id="563192"/>
    <lineage>
        <taxon>Bacteria</taxon>
        <taxon>Pseudomonadati</taxon>
        <taxon>Thermodesulfobacteriota</taxon>
        <taxon>Desulfovibrionia</taxon>
        <taxon>Desulfovibrionales</taxon>
        <taxon>Desulfovibrionaceae</taxon>
        <taxon>Bilophila</taxon>
    </lineage>
</organism>
<proteinExistence type="inferred from homology"/>
<evidence type="ECO:0000256" key="5">
    <source>
        <dbReference type="RuleBase" id="RU361157"/>
    </source>
</evidence>
<feature type="transmembrane region" description="Helical" evidence="5">
    <location>
        <begin position="219"/>
        <end position="240"/>
    </location>
</feature>
<evidence type="ECO:0000256" key="1">
    <source>
        <dbReference type="ARBA" id="ARBA00004141"/>
    </source>
</evidence>
<comment type="caution">
    <text evidence="7">The sequence shown here is derived from an EMBL/GenBank/DDBJ whole genome shotgun (WGS) entry which is preliminary data.</text>
</comment>
<evidence type="ECO:0000256" key="2">
    <source>
        <dbReference type="ARBA" id="ARBA00022692"/>
    </source>
</evidence>
<dbReference type="InterPro" id="IPR013525">
    <property type="entry name" value="ABC2_TM"/>
</dbReference>
<feature type="transmembrane region" description="Helical" evidence="5">
    <location>
        <begin position="21"/>
        <end position="42"/>
    </location>
</feature>
<dbReference type="PROSITE" id="PS51012">
    <property type="entry name" value="ABC_TM2"/>
    <property type="match status" value="1"/>
</dbReference>
<evidence type="ECO:0000259" key="6">
    <source>
        <dbReference type="PROSITE" id="PS51012"/>
    </source>
</evidence>
<comment type="subcellular location">
    <subcellularLocation>
        <location evidence="5">Cell membrane</location>
        <topology evidence="5">Multi-pass membrane protein</topology>
    </subcellularLocation>
    <subcellularLocation>
        <location evidence="1">Membrane</location>
        <topology evidence="1">Multi-pass membrane protein</topology>
    </subcellularLocation>
</comment>
<keyword evidence="4 5" id="KW-0472">Membrane</keyword>
<keyword evidence="8" id="KW-1185">Reference proteome</keyword>
<keyword evidence="2 5" id="KW-0812">Transmembrane</keyword>
<reference evidence="7 8" key="2">
    <citation type="submission" date="2013-04" db="EMBL/GenBank/DDBJ databases">
        <title>The Genome Sequence of Bilophila wadsworthia 3_1_6.</title>
        <authorList>
            <consortium name="The Broad Institute Genomics Platform"/>
            <person name="Earl A."/>
            <person name="Ward D."/>
            <person name="Feldgarden M."/>
            <person name="Gevers D."/>
            <person name="Sibley C."/>
            <person name="Strauss J."/>
            <person name="Allen-Vercoe E."/>
            <person name="Walker B."/>
            <person name="Young S."/>
            <person name="Zeng Q."/>
            <person name="Gargeya S."/>
            <person name="Fitzgerald M."/>
            <person name="Haas B."/>
            <person name="Abouelleil A."/>
            <person name="Allen A.W."/>
            <person name="Alvarado L."/>
            <person name="Arachchi H.M."/>
            <person name="Berlin A.M."/>
            <person name="Chapman S.B."/>
            <person name="Gainer-Dewar J."/>
            <person name="Goldberg J."/>
            <person name="Griggs A."/>
            <person name="Gujja S."/>
            <person name="Hansen M."/>
            <person name="Howarth C."/>
            <person name="Imamovic A."/>
            <person name="Ireland A."/>
            <person name="Larimer J."/>
            <person name="McCowan C."/>
            <person name="Murphy C."/>
            <person name="Pearson M."/>
            <person name="Poon T.W."/>
            <person name="Priest M."/>
            <person name="Roberts A."/>
            <person name="Saif S."/>
            <person name="Shea T."/>
            <person name="Sisk P."/>
            <person name="Sykes S."/>
            <person name="Wortman J."/>
            <person name="Nusbaum C."/>
            <person name="Birren B."/>
        </authorList>
    </citation>
    <scope>NUCLEOTIDE SEQUENCE [LARGE SCALE GENOMIC DNA]</scope>
    <source>
        <strain evidence="7 8">3_1_6</strain>
    </source>
</reference>
<dbReference type="PANTHER" id="PTHR43332:SF2">
    <property type="entry name" value="INNER MEMBRANE TRANSPORT PERMEASE YADH"/>
    <property type="match status" value="1"/>
</dbReference>
<keyword evidence="5" id="KW-0813">Transport</keyword>
<dbReference type="GO" id="GO:0140359">
    <property type="term" value="F:ABC-type transporter activity"/>
    <property type="evidence" value="ECO:0007669"/>
    <property type="project" value="InterPro"/>
</dbReference>
<keyword evidence="3 5" id="KW-1133">Transmembrane helix</keyword>
<evidence type="ECO:0000313" key="8">
    <source>
        <dbReference type="Proteomes" id="UP000006034"/>
    </source>
</evidence>
<name>S2LB32_BILW3</name>
<dbReference type="PRINTS" id="PR00164">
    <property type="entry name" value="ABC2TRNSPORT"/>
</dbReference>
<dbReference type="AlphaFoldDB" id="S2LB32"/>
<reference evidence="7 8" key="1">
    <citation type="submission" date="2010-10" db="EMBL/GenBank/DDBJ databases">
        <authorList>
            <consortium name="The Broad Institute Genome Sequencing Platform"/>
            <person name="Ward D."/>
            <person name="Earl A."/>
            <person name="Feldgarden M."/>
            <person name="Young S.K."/>
            <person name="Gargeya S."/>
            <person name="Zeng Q."/>
            <person name="Alvarado L."/>
            <person name="Berlin A."/>
            <person name="Bochicchio J."/>
            <person name="Chapman S.B."/>
            <person name="Chen Z."/>
            <person name="Freedman E."/>
            <person name="Gellesch M."/>
            <person name="Goldberg J."/>
            <person name="Griggs A."/>
            <person name="Gujja S."/>
            <person name="Heilman E."/>
            <person name="Heiman D."/>
            <person name="Howarth C."/>
            <person name="Mehta T."/>
            <person name="Neiman D."/>
            <person name="Pearson M."/>
            <person name="Roberts A."/>
            <person name="Saif S."/>
            <person name="Shea T."/>
            <person name="Shenoy N."/>
            <person name="Sisk P."/>
            <person name="Stolte C."/>
            <person name="Sykes S."/>
            <person name="White J."/>
            <person name="Yandava C."/>
            <person name="Allen-Vercoe E."/>
            <person name="Sibley C."/>
            <person name="Ambrose C.E."/>
            <person name="Strauss J."/>
            <person name="Daigneault M."/>
            <person name="Haas B."/>
            <person name="Nusbaum C."/>
            <person name="Birren B."/>
        </authorList>
    </citation>
    <scope>NUCLEOTIDE SEQUENCE [LARGE SCALE GENOMIC DNA]</scope>
    <source>
        <strain evidence="7 8">3_1_6</strain>
    </source>
</reference>
<dbReference type="HOGENOM" id="CLU_039483_3_2_7"/>
<gene>
    <name evidence="7" type="ORF">HMPREF0179_05301</name>
</gene>
<dbReference type="eggNOG" id="COG0842">
    <property type="taxonomic scope" value="Bacteria"/>
</dbReference>
<evidence type="ECO:0000256" key="4">
    <source>
        <dbReference type="ARBA" id="ARBA00023136"/>
    </source>
</evidence>
<feature type="transmembrane region" description="Helical" evidence="5">
    <location>
        <begin position="113"/>
        <end position="133"/>
    </location>
</feature>
<dbReference type="PANTHER" id="PTHR43332">
    <property type="entry name" value="INNER MEMBRANE TRANSPORT PERMEASE YADH-RELATED"/>
    <property type="match status" value="1"/>
</dbReference>
<feature type="transmembrane region" description="Helical" evidence="5">
    <location>
        <begin position="54"/>
        <end position="75"/>
    </location>
</feature>
<dbReference type="GO" id="GO:0043190">
    <property type="term" value="C:ATP-binding cassette (ABC) transporter complex"/>
    <property type="evidence" value="ECO:0007669"/>
    <property type="project" value="InterPro"/>
</dbReference>
<dbReference type="EMBL" id="ADCP02000003">
    <property type="protein sequence ID" value="EPC05702.1"/>
    <property type="molecule type" value="Genomic_DNA"/>
</dbReference>
<dbReference type="Pfam" id="PF01061">
    <property type="entry name" value="ABC2_membrane"/>
    <property type="match status" value="1"/>
</dbReference>
<dbReference type="PIRSF" id="PIRSF006648">
    <property type="entry name" value="DrrB"/>
    <property type="match status" value="1"/>
</dbReference>
<comment type="similarity">
    <text evidence="5">Belongs to the ABC-2 integral membrane protein family.</text>
</comment>
<feature type="transmembrane region" description="Helical" evidence="5">
    <location>
        <begin position="167"/>
        <end position="187"/>
    </location>
</feature>
<dbReference type="GeneID" id="78087399"/>
<protein>
    <recommendedName>
        <fullName evidence="5">Transport permease protein</fullName>
    </recommendedName>
</protein>
<dbReference type="OrthoDB" id="9788252at2"/>
<dbReference type="Proteomes" id="UP000006034">
    <property type="component" value="Unassembled WGS sequence"/>
</dbReference>
<sequence>MKPLRGMAAVYLREMLILRRRILKQFASWLVSPLLYLVAFHYAMNDTLVGSRPYADFLLPGLVAMSSMTQSWAIASDINISRFYWHTFDEFQTAPLHAAAYVTGEVLAGMTRAVLACLVVMGIGLLGGIQIAYGAPGLWLALLLNAWFFSSLAVALALHVKAHADQALLSNFVITPMAFLGGTFFPLDRLPGWAQHVLELLPLPHAAQAMQAAAIGQPVRFLSCGLLFLGAGAAFTWAIFSVRSAQG</sequence>
<dbReference type="InterPro" id="IPR047817">
    <property type="entry name" value="ABC2_TM_bact-type"/>
</dbReference>
<dbReference type="RefSeq" id="WP_016361023.1">
    <property type="nucleotide sequence ID" value="NZ_KE150240.1"/>
</dbReference>
<feature type="domain" description="ABC transmembrane type-2" evidence="6">
    <location>
        <begin position="24"/>
        <end position="245"/>
    </location>
</feature>
<accession>S2LB32</accession>
<feature type="transmembrane region" description="Helical" evidence="5">
    <location>
        <begin position="139"/>
        <end position="160"/>
    </location>
</feature>
<dbReference type="STRING" id="563192.HMPREF0179_05301"/>